<reference evidence="4 5" key="1">
    <citation type="submission" date="2019-11" db="EMBL/GenBank/DDBJ databases">
        <authorList>
            <person name="He Y."/>
        </authorList>
    </citation>
    <scope>NUCLEOTIDE SEQUENCE [LARGE SCALE GENOMIC DNA]</scope>
    <source>
        <strain evidence="4 5">SCSIO 58843</strain>
    </source>
</reference>
<comment type="similarity">
    <text evidence="1 2">Belongs to the cytochrome P450 family.</text>
</comment>
<dbReference type="PANTHER" id="PTHR46696:SF6">
    <property type="entry name" value="P450, PUTATIVE (EUROFUNG)-RELATED"/>
    <property type="match status" value="1"/>
</dbReference>
<dbReference type="GO" id="GO:0016705">
    <property type="term" value="F:oxidoreductase activity, acting on paired donors, with incorporation or reduction of molecular oxygen"/>
    <property type="evidence" value="ECO:0007669"/>
    <property type="project" value="InterPro"/>
</dbReference>
<protein>
    <submittedName>
        <fullName evidence="4">Cytochrome P450</fullName>
    </submittedName>
</protein>
<evidence type="ECO:0000256" key="3">
    <source>
        <dbReference type="SAM" id="MobiDB-lite"/>
    </source>
</evidence>
<evidence type="ECO:0000313" key="5">
    <source>
        <dbReference type="Proteomes" id="UP000334019"/>
    </source>
</evidence>
<evidence type="ECO:0000256" key="2">
    <source>
        <dbReference type="RuleBase" id="RU000461"/>
    </source>
</evidence>
<keyword evidence="5" id="KW-1185">Reference proteome</keyword>
<dbReference type="RefSeq" id="WP_153758434.1">
    <property type="nucleotide sequence ID" value="NZ_CP045851.1"/>
</dbReference>
<dbReference type="InterPro" id="IPR002397">
    <property type="entry name" value="Cyt_P450_B"/>
</dbReference>
<proteinExistence type="inferred from homology"/>
<dbReference type="KEGG" id="atq:GH723_03995"/>
<sequence>MTDTTADPTSGRRTRDEQPIFGDTPEGSHIWQRVPYDPDDYGPVEDYRTDFDHAWPEYNATAPEVWKELREGGCPVAHSDRYGGMWAPITHETVHEISYDTDHFTSRAVIVSVGRPGDLALPAPIGGAPPITSDPPFHAVARRLLLPAFAPKQIEPWEDEVRRLCVKLLDEMGDITPGETVIDAAVQYAQHIPVNVIGRMLGFPPEDEALFRKFVHDALERINEEPGTREGLSDLGEYIGRQIDDHRENPRDDLTTYLLNVEIDGTPATDDMVGGMIVLLLIAGVDTTWSAIGSSLWHLAQNQEDTQRLVDDPDVMTFALEEFLRAYAPVTMARLVAEDIDFHGCPMKKDDWVLLPFPAANRDPLQFEDPDTFIIDRAKNRHAAFGLGIHRCLGSNLARLELKVAIEEFVRRFPAFELAGDVRWSVGQVRGPRELPVRILQVAD</sequence>
<keyword evidence="2" id="KW-0408">Iron</keyword>
<dbReference type="GO" id="GO:0005506">
    <property type="term" value="F:iron ion binding"/>
    <property type="evidence" value="ECO:0007669"/>
    <property type="project" value="InterPro"/>
</dbReference>
<dbReference type="InterPro" id="IPR017972">
    <property type="entry name" value="Cyt_P450_CS"/>
</dbReference>
<dbReference type="SUPFAM" id="SSF48264">
    <property type="entry name" value="Cytochrome P450"/>
    <property type="match status" value="1"/>
</dbReference>
<accession>A0A5Q2RBW5</accession>
<dbReference type="GO" id="GO:0020037">
    <property type="term" value="F:heme binding"/>
    <property type="evidence" value="ECO:0007669"/>
    <property type="project" value="InterPro"/>
</dbReference>
<dbReference type="GO" id="GO:0004497">
    <property type="term" value="F:monooxygenase activity"/>
    <property type="evidence" value="ECO:0007669"/>
    <property type="project" value="UniProtKB-KW"/>
</dbReference>
<evidence type="ECO:0000313" key="4">
    <source>
        <dbReference type="EMBL" id="QGG94328.1"/>
    </source>
</evidence>
<name>A0A5Q2RBW5_9ACTN</name>
<keyword evidence="2" id="KW-0479">Metal-binding</keyword>
<dbReference type="InterPro" id="IPR001128">
    <property type="entry name" value="Cyt_P450"/>
</dbReference>
<organism evidence="4 5">
    <name type="scientific">Actinomarinicola tropica</name>
    <dbReference type="NCBI Taxonomy" id="2789776"/>
    <lineage>
        <taxon>Bacteria</taxon>
        <taxon>Bacillati</taxon>
        <taxon>Actinomycetota</taxon>
        <taxon>Acidimicrobiia</taxon>
        <taxon>Acidimicrobiales</taxon>
        <taxon>Iamiaceae</taxon>
        <taxon>Actinomarinicola</taxon>
    </lineage>
</organism>
<dbReference type="AlphaFoldDB" id="A0A5Q2RBW5"/>
<dbReference type="Gene3D" id="1.10.630.10">
    <property type="entry name" value="Cytochrome P450"/>
    <property type="match status" value="1"/>
</dbReference>
<keyword evidence="2" id="KW-0560">Oxidoreductase</keyword>
<dbReference type="EMBL" id="CP045851">
    <property type="protein sequence ID" value="QGG94328.1"/>
    <property type="molecule type" value="Genomic_DNA"/>
</dbReference>
<keyword evidence="2" id="KW-0503">Monooxygenase</keyword>
<dbReference type="InterPro" id="IPR036396">
    <property type="entry name" value="Cyt_P450_sf"/>
</dbReference>
<gene>
    <name evidence="4" type="ORF">GH723_03995</name>
</gene>
<dbReference type="PANTHER" id="PTHR46696">
    <property type="entry name" value="P450, PUTATIVE (EUROFUNG)-RELATED"/>
    <property type="match status" value="1"/>
</dbReference>
<dbReference type="Proteomes" id="UP000334019">
    <property type="component" value="Chromosome"/>
</dbReference>
<evidence type="ECO:0000256" key="1">
    <source>
        <dbReference type="ARBA" id="ARBA00010617"/>
    </source>
</evidence>
<feature type="region of interest" description="Disordered" evidence="3">
    <location>
        <begin position="1"/>
        <end position="34"/>
    </location>
</feature>
<dbReference type="Pfam" id="PF00067">
    <property type="entry name" value="p450"/>
    <property type="match status" value="1"/>
</dbReference>
<keyword evidence="2" id="KW-0349">Heme</keyword>
<dbReference type="PROSITE" id="PS00086">
    <property type="entry name" value="CYTOCHROME_P450"/>
    <property type="match status" value="1"/>
</dbReference>
<dbReference type="PRINTS" id="PR00359">
    <property type="entry name" value="BP450"/>
</dbReference>